<accession>A0A0E9UV98</accession>
<sequence>MSWKALITVSFYSRGPRCFKTCYPLWTSYMKV</sequence>
<organism evidence="1">
    <name type="scientific">Anguilla anguilla</name>
    <name type="common">European freshwater eel</name>
    <name type="synonym">Muraena anguilla</name>
    <dbReference type="NCBI Taxonomy" id="7936"/>
    <lineage>
        <taxon>Eukaryota</taxon>
        <taxon>Metazoa</taxon>
        <taxon>Chordata</taxon>
        <taxon>Craniata</taxon>
        <taxon>Vertebrata</taxon>
        <taxon>Euteleostomi</taxon>
        <taxon>Actinopterygii</taxon>
        <taxon>Neopterygii</taxon>
        <taxon>Teleostei</taxon>
        <taxon>Anguilliformes</taxon>
        <taxon>Anguillidae</taxon>
        <taxon>Anguilla</taxon>
    </lineage>
</organism>
<proteinExistence type="predicted"/>
<reference evidence="1" key="1">
    <citation type="submission" date="2014-11" db="EMBL/GenBank/DDBJ databases">
        <authorList>
            <person name="Amaro Gonzalez C."/>
        </authorList>
    </citation>
    <scope>NUCLEOTIDE SEQUENCE</scope>
</reference>
<reference evidence="1" key="2">
    <citation type="journal article" date="2015" name="Fish Shellfish Immunol.">
        <title>Early steps in the European eel (Anguilla anguilla)-Vibrio vulnificus interaction in the gills: Role of the RtxA13 toxin.</title>
        <authorList>
            <person name="Callol A."/>
            <person name="Pajuelo D."/>
            <person name="Ebbesson L."/>
            <person name="Teles M."/>
            <person name="MacKenzie S."/>
            <person name="Amaro C."/>
        </authorList>
    </citation>
    <scope>NUCLEOTIDE SEQUENCE</scope>
</reference>
<protein>
    <submittedName>
        <fullName evidence="1">Uncharacterized protein</fullName>
    </submittedName>
</protein>
<dbReference type="AlphaFoldDB" id="A0A0E9UV98"/>
<evidence type="ECO:0000313" key="1">
    <source>
        <dbReference type="EMBL" id="JAH69784.1"/>
    </source>
</evidence>
<name>A0A0E9UV98_ANGAN</name>
<dbReference type="EMBL" id="GBXM01038793">
    <property type="protein sequence ID" value="JAH69784.1"/>
    <property type="molecule type" value="Transcribed_RNA"/>
</dbReference>